<name>A0A6A6SE40_9PLEO</name>
<reference evidence="1" key="1">
    <citation type="journal article" date="2020" name="Stud. Mycol.">
        <title>101 Dothideomycetes genomes: a test case for predicting lifestyles and emergence of pathogens.</title>
        <authorList>
            <person name="Haridas S."/>
            <person name="Albert R."/>
            <person name="Binder M."/>
            <person name="Bloem J."/>
            <person name="Labutti K."/>
            <person name="Salamov A."/>
            <person name="Andreopoulos B."/>
            <person name="Baker S."/>
            <person name="Barry K."/>
            <person name="Bills G."/>
            <person name="Bluhm B."/>
            <person name="Cannon C."/>
            <person name="Castanera R."/>
            <person name="Culley D."/>
            <person name="Daum C."/>
            <person name="Ezra D."/>
            <person name="Gonzalez J."/>
            <person name="Henrissat B."/>
            <person name="Kuo A."/>
            <person name="Liang C."/>
            <person name="Lipzen A."/>
            <person name="Lutzoni F."/>
            <person name="Magnuson J."/>
            <person name="Mondo S."/>
            <person name="Nolan M."/>
            <person name="Ohm R."/>
            <person name="Pangilinan J."/>
            <person name="Park H.-J."/>
            <person name="Ramirez L."/>
            <person name="Alfaro M."/>
            <person name="Sun H."/>
            <person name="Tritt A."/>
            <person name="Yoshinaga Y."/>
            <person name="Zwiers L.-H."/>
            <person name="Turgeon B."/>
            <person name="Goodwin S."/>
            <person name="Spatafora J."/>
            <person name="Crous P."/>
            <person name="Grigoriev I."/>
        </authorList>
    </citation>
    <scope>NUCLEOTIDE SEQUENCE</scope>
    <source>
        <strain evidence="1">CBS 473.64</strain>
    </source>
</reference>
<organism evidence="1 2">
    <name type="scientific">Massarina eburnea CBS 473.64</name>
    <dbReference type="NCBI Taxonomy" id="1395130"/>
    <lineage>
        <taxon>Eukaryota</taxon>
        <taxon>Fungi</taxon>
        <taxon>Dikarya</taxon>
        <taxon>Ascomycota</taxon>
        <taxon>Pezizomycotina</taxon>
        <taxon>Dothideomycetes</taxon>
        <taxon>Pleosporomycetidae</taxon>
        <taxon>Pleosporales</taxon>
        <taxon>Massarineae</taxon>
        <taxon>Massarinaceae</taxon>
        <taxon>Massarina</taxon>
    </lineage>
</organism>
<protein>
    <submittedName>
        <fullName evidence="1">Uncharacterized protein</fullName>
    </submittedName>
</protein>
<keyword evidence="2" id="KW-1185">Reference proteome</keyword>
<dbReference type="Proteomes" id="UP000799753">
    <property type="component" value="Unassembled WGS sequence"/>
</dbReference>
<evidence type="ECO:0000313" key="1">
    <source>
        <dbReference type="EMBL" id="KAF2644668.1"/>
    </source>
</evidence>
<proteinExistence type="predicted"/>
<dbReference type="EMBL" id="MU006778">
    <property type="protein sequence ID" value="KAF2644668.1"/>
    <property type="molecule type" value="Genomic_DNA"/>
</dbReference>
<accession>A0A6A6SE40</accession>
<sequence>MSNDATTKEDTTYKPYRHPVLAYFPSTAPGQKIRRLHATQRDIPNTFHDTYWPNKPRYNIPAPQPLLKPISQPRPSTPIISPYSITQTRPSTRDLESVVELYLTPLPSDPDFKAWKLDEIMLEQGYTCVSVDDFAVWVARREREGRKRYEAWKEGAWEHGVEVGDQGGHVDIDGLDIVESPWFVERIWKRWWQEDE</sequence>
<dbReference type="AlphaFoldDB" id="A0A6A6SE40"/>
<gene>
    <name evidence="1" type="ORF">P280DRAFT_514138</name>
</gene>
<evidence type="ECO:0000313" key="2">
    <source>
        <dbReference type="Proteomes" id="UP000799753"/>
    </source>
</evidence>